<dbReference type="InterPro" id="IPR029063">
    <property type="entry name" value="SAM-dependent_MTases_sf"/>
</dbReference>
<comment type="caution">
    <text evidence="1">The sequence shown here is derived from an EMBL/GenBank/DDBJ whole genome shotgun (WGS) entry which is preliminary data.</text>
</comment>
<accession>A0A6A0B7S9</accession>
<dbReference type="InterPro" id="IPR010719">
    <property type="entry name" value="MnmM_MeTrfase"/>
</dbReference>
<dbReference type="EMBL" id="BLLH01000012">
    <property type="protein sequence ID" value="GFH41352.1"/>
    <property type="molecule type" value="Genomic_DNA"/>
</dbReference>
<evidence type="ECO:0000313" key="2">
    <source>
        <dbReference type="Proteomes" id="UP000475928"/>
    </source>
</evidence>
<dbReference type="PANTHER" id="PTHR35276:SF1">
    <property type="entry name" value="TRNA (MNM(5)S(2)U34)-METHYLTRANSFERASE, CHLOROPLASTIC"/>
    <property type="match status" value="1"/>
</dbReference>
<proteinExistence type="predicted"/>
<reference evidence="1 2" key="1">
    <citation type="submission" date="2020-02" db="EMBL/GenBank/DDBJ databases">
        <title>Draft genome sequence of Lactococcus sp. Hs20B0-1.</title>
        <authorList>
            <person name="Noda S."/>
            <person name="Yuki M."/>
            <person name="Ohkuma M."/>
        </authorList>
    </citation>
    <scope>NUCLEOTIDE SEQUENCE [LARGE SCALE GENOMIC DNA]</scope>
    <source>
        <strain evidence="1 2">Hs20B0-1</strain>
    </source>
</reference>
<dbReference type="PANTHER" id="PTHR35276">
    <property type="entry name" value="S-ADENOSYL-L-METHIONINE-DEPENDENT METHYLTRANSFERASES SUPERFAMILY PROTEIN"/>
    <property type="match status" value="1"/>
</dbReference>
<name>A0A6A0B7S9_9LACT</name>
<protein>
    <submittedName>
        <fullName evidence="1">SAM-dependent methyltransferase</fullName>
    </submittedName>
</protein>
<gene>
    <name evidence="1" type="primary">yxfB</name>
    <name evidence="1" type="ORF">Hs20B_17500</name>
</gene>
<dbReference type="Pfam" id="PF06962">
    <property type="entry name" value="rRNA_methylase"/>
    <property type="match status" value="1"/>
</dbReference>
<dbReference type="GO" id="GO:0008168">
    <property type="term" value="F:methyltransferase activity"/>
    <property type="evidence" value="ECO:0007669"/>
    <property type="project" value="UniProtKB-KW"/>
</dbReference>
<dbReference type="AlphaFoldDB" id="A0A6A0B7S9"/>
<dbReference type="Gene3D" id="3.40.50.150">
    <property type="entry name" value="Vaccinia Virus protein VP39"/>
    <property type="match status" value="1"/>
</dbReference>
<keyword evidence="1" id="KW-0489">Methyltransferase</keyword>
<keyword evidence="2" id="KW-1185">Reference proteome</keyword>
<dbReference type="Proteomes" id="UP000475928">
    <property type="component" value="Unassembled WGS sequence"/>
</dbReference>
<keyword evidence="1" id="KW-0808">Transferase</keyword>
<dbReference type="GO" id="GO:0032259">
    <property type="term" value="P:methylation"/>
    <property type="evidence" value="ECO:0007669"/>
    <property type="project" value="UniProtKB-KW"/>
</dbReference>
<sequence>MLRPLDLAHELLEAVIEVGDTVVDATMGQGYDTVFLAKLGAKVVAFDVQAQALEMTQALLEKGNVSAELILSGHEHVTNYVKVPIKAGIFNLGYLPKSDKQVITHAETTLQALESLLDLLVKGGRIAVMIYYGHEGGIDERDAVVDFVSALPQQTFQVMQYGSLNQVNQPPFLVMIEKR</sequence>
<organism evidence="1 2">
    <name type="scientific">Pseudolactococcus insecticola</name>
    <dbReference type="NCBI Taxonomy" id="2709158"/>
    <lineage>
        <taxon>Bacteria</taxon>
        <taxon>Bacillati</taxon>
        <taxon>Bacillota</taxon>
        <taxon>Bacilli</taxon>
        <taxon>Lactobacillales</taxon>
        <taxon>Streptococcaceae</taxon>
        <taxon>Pseudolactococcus</taxon>
    </lineage>
</organism>
<dbReference type="RefSeq" id="WP_172357752.1">
    <property type="nucleotide sequence ID" value="NZ_BLLH01000012.1"/>
</dbReference>
<dbReference type="SUPFAM" id="SSF53335">
    <property type="entry name" value="S-adenosyl-L-methionine-dependent methyltransferases"/>
    <property type="match status" value="1"/>
</dbReference>
<evidence type="ECO:0000313" key="1">
    <source>
        <dbReference type="EMBL" id="GFH41352.1"/>
    </source>
</evidence>